<dbReference type="PROSITE" id="PS51318">
    <property type="entry name" value="TAT"/>
    <property type="match status" value="1"/>
</dbReference>
<dbReference type="Pfam" id="PF11412">
    <property type="entry name" value="DsbD_N"/>
    <property type="match status" value="1"/>
</dbReference>
<evidence type="ECO:0000313" key="4">
    <source>
        <dbReference type="Proteomes" id="UP000193409"/>
    </source>
</evidence>
<accession>A0A1Y5TFF8</accession>
<dbReference type="OrthoDB" id="9811036at2"/>
<dbReference type="InterPro" id="IPR028250">
    <property type="entry name" value="DsbDN"/>
</dbReference>
<keyword evidence="4" id="KW-1185">Reference proteome</keyword>
<feature type="domain" description="Thiol:disulfide interchange protein DsbD N-terminal" evidence="2">
    <location>
        <begin position="38"/>
        <end position="148"/>
    </location>
</feature>
<feature type="signal peptide" evidence="1">
    <location>
        <begin position="1"/>
        <end position="17"/>
    </location>
</feature>
<reference evidence="3 4" key="1">
    <citation type="submission" date="2017-03" db="EMBL/GenBank/DDBJ databases">
        <authorList>
            <person name="Afonso C.L."/>
            <person name="Miller P.J."/>
            <person name="Scott M.A."/>
            <person name="Spackman E."/>
            <person name="Goraichik I."/>
            <person name="Dimitrov K.M."/>
            <person name="Suarez D.L."/>
            <person name="Swayne D.E."/>
        </authorList>
    </citation>
    <scope>NUCLEOTIDE SEQUENCE [LARGE SCALE GENOMIC DNA]</scope>
    <source>
        <strain evidence="3 4">CECT 7680</strain>
    </source>
</reference>
<dbReference type="EMBL" id="FWFQ01000033">
    <property type="protein sequence ID" value="SLN62983.1"/>
    <property type="molecule type" value="Genomic_DNA"/>
</dbReference>
<name>A0A1Y5TFF8_9RHOB</name>
<feature type="chain" id="PRO_5012102288" description="Thiol:disulfide interchange protein DsbD N-terminal domain-containing protein" evidence="1">
    <location>
        <begin position="18"/>
        <end position="275"/>
    </location>
</feature>
<proteinExistence type="predicted"/>
<keyword evidence="1" id="KW-0732">Signal</keyword>
<gene>
    <name evidence="3" type="ORF">PSA7680_03324</name>
</gene>
<dbReference type="Proteomes" id="UP000193409">
    <property type="component" value="Unassembled WGS sequence"/>
</dbReference>
<organism evidence="3 4">
    <name type="scientific">Pseudoruegeria aquimaris</name>
    <dbReference type="NCBI Taxonomy" id="393663"/>
    <lineage>
        <taxon>Bacteria</taxon>
        <taxon>Pseudomonadati</taxon>
        <taxon>Pseudomonadota</taxon>
        <taxon>Alphaproteobacteria</taxon>
        <taxon>Rhodobacterales</taxon>
        <taxon>Roseobacteraceae</taxon>
        <taxon>Pseudoruegeria</taxon>
    </lineage>
</organism>
<dbReference type="InterPro" id="IPR006311">
    <property type="entry name" value="TAT_signal"/>
</dbReference>
<sequence>MSRRRSFLSLLCGLALAAVMQPVAGTAQVLAAGEAVEAEFLPGWRLETGEHMAGIRLRLAPGWKTYWRAPGDAGIPPRLTLGASQNIAGIATHWPRPEVTHQNGMRVIGYTGEVVFPLRLTPRDPNAPITLRGRLEIGVCEDVCLPVTLNIRGTMPPGGAPYPAIEAALSDQPMTARQAGVSGVACRIEPISDGLRVTAEIRMPPAGGEEITVFELRDPSIWISETKNARRGGTLTASAEMVAESGTPFVLDRSELRISVLGRDRMVDIRGCSAG</sequence>
<protein>
    <recommendedName>
        <fullName evidence="2">Thiol:disulfide interchange protein DsbD N-terminal domain-containing protein</fullName>
    </recommendedName>
</protein>
<evidence type="ECO:0000256" key="1">
    <source>
        <dbReference type="SAM" id="SignalP"/>
    </source>
</evidence>
<evidence type="ECO:0000313" key="3">
    <source>
        <dbReference type="EMBL" id="SLN62983.1"/>
    </source>
</evidence>
<evidence type="ECO:0000259" key="2">
    <source>
        <dbReference type="Pfam" id="PF11412"/>
    </source>
</evidence>
<dbReference type="AlphaFoldDB" id="A0A1Y5TFF8"/>
<dbReference type="RefSeq" id="WP_085869814.1">
    <property type="nucleotide sequence ID" value="NZ_FWFQ01000033.1"/>
</dbReference>